<comment type="caution">
    <text evidence="2">The sequence shown here is derived from an EMBL/GenBank/DDBJ whole genome shotgun (WGS) entry which is preliminary data.</text>
</comment>
<accession>A0A4D9D8X2</accession>
<feature type="region of interest" description="Disordered" evidence="1">
    <location>
        <begin position="195"/>
        <end position="257"/>
    </location>
</feature>
<feature type="compositionally biased region" description="Low complexity" evidence="1">
    <location>
        <begin position="17"/>
        <end position="28"/>
    </location>
</feature>
<name>A0A4D9D8X2_9STRA</name>
<feature type="region of interest" description="Disordered" evidence="1">
    <location>
        <begin position="1"/>
        <end position="48"/>
    </location>
</feature>
<feature type="region of interest" description="Disordered" evidence="1">
    <location>
        <begin position="139"/>
        <end position="175"/>
    </location>
</feature>
<dbReference type="Proteomes" id="UP000355283">
    <property type="component" value="Unassembled WGS sequence"/>
</dbReference>
<evidence type="ECO:0000256" key="1">
    <source>
        <dbReference type="SAM" id="MobiDB-lite"/>
    </source>
</evidence>
<organism evidence="2 3">
    <name type="scientific">Nannochloropsis salina CCMP1776</name>
    <dbReference type="NCBI Taxonomy" id="1027361"/>
    <lineage>
        <taxon>Eukaryota</taxon>
        <taxon>Sar</taxon>
        <taxon>Stramenopiles</taxon>
        <taxon>Ochrophyta</taxon>
        <taxon>Eustigmatophyceae</taxon>
        <taxon>Eustigmatales</taxon>
        <taxon>Monodopsidaceae</taxon>
        <taxon>Microchloropsis</taxon>
        <taxon>Microchloropsis salina</taxon>
    </lineage>
</organism>
<proteinExistence type="predicted"/>
<reference evidence="2 3" key="1">
    <citation type="submission" date="2019-01" db="EMBL/GenBank/DDBJ databases">
        <title>Nuclear Genome Assembly of the Microalgal Biofuel strain Nannochloropsis salina CCMP1776.</title>
        <authorList>
            <person name="Hovde B."/>
        </authorList>
    </citation>
    <scope>NUCLEOTIDE SEQUENCE [LARGE SCALE GENOMIC DNA]</scope>
    <source>
        <strain evidence="2 3">CCMP1776</strain>
    </source>
</reference>
<dbReference type="AlphaFoldDB" id="A0A4D9D8X2"/>
<dbReference type="EMBL" id="SDOX01000016">
    <property type="protein sequence ID" value="TFJ85049.1"/>
    <property type="molecule type" value="Genomic_DNA"/>
</dbReference>
<keyword evidence="3" id="KW-1185">Reference proteome</keyword>
<dbReference type="OrthoDB" id="207143at2759"/>
<sequence>MLSRNRPGPTPPPSPPARASASPLASEPHPASNRLRIPFPSSNDGQSFTRLDDAASVAEAGGEEESWSIFDHPISSISSVSATETPPAIHEILGRRVNFDALSADASLYSMLRAWVQDDPTRQVPWYARVTKEEREERLCPERGAAASQIGSPCHSTAQGIEGGGARGKRKRVNLPPPLPATAMTLLTDNSRLYPLSARPGGLPAPSSPITARSSTTEQGSEGASWRGQEGRRKRARNLETNFSREEADVESSPRGISGGFHSRASTGALLAVNSLQHVATETLLDVHVSYMQTVKREARARRRRQYGRYRERLALLGLCEGEGGRWRVVEEEGEGDGGW</sequence>
<protein>
    <submittedName>
        <fullName evidence="2">Uncharacterized protein</fullName>
    </submittedName>
</protein>
<feature type="compositionally biased region" description="Polar residues" evidence="1">
    <location>
        <begin position="208"/>
        <end position="222"/>
    </location>
</feature>
<feature type="compositionally biased region" description="Polar residues" evidence="1">
    <location>
        <begin position="149"/>
        <end position="159"/>
    </location>
</feature>
<evidence type="ECO:0000313" key="3">
    <source>
        <dbReference type="Proteomes" id="UP000355283"/>
    </source>
</evidence>
<evidence type="ECO:0000313" key="2">
    <source>
        <dbReference type="EMBL" id="TFJ85049.1"/>
    </source>
</evidence>
<gene>
    <name evidence="2" type="ORF">NSK_003473</name>
</gene>